<dbReference type="Proteomes" id="UP001519295">
    <property type="component" value="Unassembled WGS sequence"/>
</dbReference>
<evidence type="ECO:0000313" key="3">
    <source>
        <dbReference type="Proteomes" id="UP001519295"/>
    </source>
</evidence>
<keyword evidence="3" id="KW-1185">Reference proteome</keyword>
<dbReference type="InterPro" id="IPR009078">
    <property type="entry name" value="Ferritin-like_SF"/>
</dbReference>
<evidence type="ECO:0000256" key="1">
    <source>
        <dbReference type="SAM" id="MobiDB-lite"/>
    </source>
</evidence>
<reference evidence="2 3" key="1">
    <citation type="submission" date="2021-03" db="EMBL/GenBank/DDBJ databases">
        <title>Sequencing the genomes of 1000 actinobacteria strains.</title>
        <authorList>
            <person name="Klenk H.-P."/>
        </authorList>
    </citation>
    <scope>NUCLEOTIDE SEQUENCE [LARGE SCALE GENOMIC DNA]</scope>
    <source>
        <strain evidence="2 3">DSM 45256</strain>
    </source>
</reference>
<dbReference type="EMBL" id="JAGINU010000001">
    <property type="protein sequence ID" value="MBP2370781.1"/>
    <property type="molecule type" value="Genomic_DNA"/>
</dbReference>
<dbReference type="Pfam" id="PF11583">
    <property type="entry name" value="AurF"/>
    <property type="match status" value="1"/>
</dbReference>
<organism evidence="2 3">
    <name type="scientific">Pseudonocardia parietis</name>
    <dbReference type="NCBI Taxonomy" id="570936"/>
    <lineage>
        <taxon>Bacteria</taxon>
        <taxon>Bacillati</taxon>
        <taxon>Actinomycetota</taxon>
        <taxon>Actinomycetes</taxon>
        <taxon>Pseudonocardiales</taxon>
        <taxon>Pseudonocardiaceae</taxon>
        <taxon>Pseudonocardia</taxon>
    </lineage>
</organism>
<accession>A0ABS4W472</accession>
<dbReference type="Gene3D" id="1.10.620.20">
    <property type="entry name" value="Ribonucleotide Reductase, subunit A"/>
    <property type="match status" value="1"/>
</dbReference>
<dbReference type="InterPro" id="IPR025859">
    <property type="entry name" value="AurF/CmlI"/>
</dbReference>
<sequence length="311" mass="35608">MSGTAHVVGRSGRAGGRTGLADREDTARRLLRSSVSKSYDPAIDIDWDAPLVEGGYGIIPERVSLYGTPLWEGLTEEQRVTLSVHEFCSVARIGLWFEMILMQMLLRYAYDRDPRRAHIQYALVEIADECRHSMMFAKATERYGVPDYAPRRLTHEQGRLMKTIGSGPAMFAGTLYVEEILDQLQREGMRDERVQPLSRMINKIHVTEEARHVRYAREELQRIMPRTGRAERAWARYLTARIAFVVARNLIHPDVYRSVGIEPAIGRKAALANPHHHEMLRWSARKLVPFLREQGIVGGSTEILWKRAHLI</sequence>
<feature type="region of interest" description="Disordered" evidence="1">
    <location>
        <begin position="1"/>
        <end position="21"/>
    </location>
</feature>
<gene>
    <name evidence="2" type="ORF">JOF36_006477</name>
</gene>
<proteinExistence type="predicted"/>
<evidence type="ECO:0008006" key="4">
    <source>
        <dbReference type="Google" id="ProtNLM"/>
    </source>
</evidence>
<dbReference type="SUPFAM" id="SSF47240">
    <property type="entry name" value="Ferritin-like"/>
    <property type="match status" value="1"/>
</dbReference>
<dbReference type="InterPro" id="IPR012348">
    <property type="entry name" value="RNR-like"/>
</dbReference>
<evidence type="ECO:0000313" key="2">
    <source>
        <dbReference type="EMBL" id="MBP2370781.1"/>
    </source>
</evidence>
<comment type="caution">
    <text evidence="2">The sequence shown here is derived from an EMBL/GenBank/DDBJ whole genome shotgun (WGS) entry which is preliminary data.</text>
</comment>
<protein>
    <recommendedName>
        <fullName evidence="4">Para-aminobenzoate N-oxygenase AurF</fullName>
    </recommendedName>
</protein>
<dbReference type="RefSeq" id="WP_210034300.1">
    <property type="nucleotide sequence ID" value="NZ_JAGINU010000001.1"/>
</dbReference>
<name>A0ABS4W472_9PSEU</name>